<evidence type="ECO:0000256" key="3">
    <source>
        <dbReference type="ARBA" id="ARBA00022833"/>
    </source>
</evidence>
<dbReference type="EMBL" id="BMAW01041734">
    <property type="protein sequence ID" value="GFS30468.1"/>
    <property type="molecule type" value="Genomic_DNA"/>
</dbReference>
<evidence type="ECO:0000256" key="4">
    <source>
        <dbReference type="PROSITE-ProRule" id="PRU00203"/>
    </source>
</evidence>
<keyword evidence="1 4" id="KW-0479">Metal-binding</keyword>
<evidence type="ECO:0000313" key="7">
    <source>
        <dbReference type="EMBL" id="GFS30468.1"/>
    </source>
</evidence>
<accession>A0A8X6I4J5</accession>
<evidence type="ECO:0000313" key="8">
    <source>
        <dbReference type="Proteomes" id="UP000887013"/>
    </source>
</evidence>
<dbReference type="InterPro" id="IPR035898">
    <property type="entry name" value="TAZ_dom_sf"/>
</dbReference>
<sequence length="278" mass="32237">MDPRISVEELVHAGKCKLSKCKVKKCKVIKNLFQHIPICRFEIIEYCNSCYNFMTVAIRHSECCPERRCPVFFCEELQKFRKKINSRKLRNKEDSDVNTCCPEEEEDDGEEDRNLDDGKKDEGVSEDDRNLDQVNKNEGDSEDGFNMGDGKEDRGDSEVGCNSEDDKEDGEDCLEENGDSEEDRVNVESIKRKLNPIKSSLQQYHLDHSLVRNLRKSDRRIFNFYDWYRNRSESSSTDVYSSLNKYSNWDGHRSQSSSTGVQSVADNVSEHMSTLRLH</sequence>
<dbReference type="Gene3D" id="1.20.1020.10">
    <property type="entry name" value="TAZ domain"/>
    <property type="match status" value="1"/>
</dbReference>
<feature type="compositionally biased region" description="Polar residues" evidence="5">
    <location>
        <begin position="254"/>
        <end position="272"/>
    </location>
</feature>
<organism evidence="7 8">
    <name type="scientific">Nephila pilipes</name>
    <name type="common">Giant wood spider</name>
    <name type="synonym">Nephila maculata</name>
    <dbReference type="NCBI Taxonomy" id="299642"/>
    <lineage>
        <taxon>Eukaryota</taxon>
        <taxon>Metazoa</taxon>
        <taxon>Ecdysozoa</taxon>
        <taxon>Arthropoda</taxon>
        <taxon>Chelicerata</taxon>
        <taxon>Arachnida</taxon>
        <taxon>Araneae</taxon>
        <taxon>Araneomorphae</taxon>
        <taxon>Entelegynae</taxon>
        <taxon>Araneoidea</taxon>
        <taxon>Nephilidae</taxon>
        <taxon>Nephila</taxon>
    </lineage>
</organism>
<evidence type="ECO:0000259" key="6">
    <source>
        <dbReference type="PROSITE" id="PS50134"/>
    </source>
</evidence>
<feature type="zinc finger region" description="TAZ-type" evidence="4">
    <location>
        <begin position="1"/>
        <end position="77"/>
    </location>
</feature>
<comment type="caution">
    <text evidence="7">The sequence shown here is derived from an EMBL/GenBank/DDBJ whole genome shotgun (WGS) entry which is preliminary data.</text>
</comment>
<feature type="compositionally biased region" description="Acidic residues" evidence="5">
    <location>
        <begin position="163"/>
        <end position="182"/>
    </location>
</feature>
<dbReference type="GO" id="GO:0008270">
    <property type="term" value="F:zinc ion binding"/>
    <property type="evidence" value="ECO:0007669"/>
    <property type="project" value="UniProtKB-KW"/>
</dbReference>
<gene>
    <name evidence="7" type="ORF">NPIL_347111</name>
</gene>
<proteinExistence type="predicted"/>
<feature type="domain" description="TAZ-type" evidence="6">
    <location>
        <begin position="1"/>
        <end position="77"/>
    </location>
</feature>
<feature type="compositionally biased region" description="Basic and acidic residues" evidence="5">
    <location>
        <begin position="115"/>
        <end position="139"/>
    </location>
</feature>
<name>A0A8X6I4J5_NEPPI</name>
<keyword evidence="2 4" id="KW-0863">Zinc-finger</keyword>
<reference evidence="7" key="1">
    <citation type="submission" date="2020-08" db="EMBL/GenBank/DDBJ databases">
        <title>Multicomponent nature underlies the extraordinary mechanical properties of spider dragline silk.</title>
        <authorList>
            <person name="Kono N."/>
            <person name="Nakamura H."/>
            <person name="Mori M."/>
            <person name="Yoshida Y."/>
            <person name="Ohtoshi R."/>
            <person name="Malay A.D."/>
            <person name="Moran D.A.P."/>
            <person name="Tomita M."/>
            <person name="Numata K."/>
            <person name="Arakawa K."/>
        </authorList>
    </citation>
    <scope>NUCLEOTIDE SEQUENCE</scope>
</reference>
<dbReference type="InterPro" id="IPR000197">
    <property type="entry name" value="Znf_TAZ"/>
</dbReference>
<evidence type="ECO:0000256" key="2">
    <source>
        <dbReference type="ARBA" id="ARBA00022771"/>
    </source>
</evidence>
<protein>
    <recommendedName>
        <fullName evidence="6">TAZ-type domain-containing protein</fullName>
    </recommendedName>
</protein>
<dbReference type="SMART" id="SM00551">
    <property type="entry name" value="ZnF_TAZ"/>
    <property type="match status" value="1"/>
</dbReference>
<evidence type="ECO:0000256" key="5">
    <source>
        <dbReference type="SAM" id="MobiDB-lite"/>
    </source>
</evidence>
<dbReference type="SUPFAM" id="SSF57933">
    <property type="entry name" value="TAZ domain"/>
    <property type="match status" value="1"/>
</dbReference>
<keyword evidence="8" id="KW-1185">Reference proteome</keyword>
<feature type="region of interest" description="Disordered" evidence="5">
    <location>
        <begin position="250"/>
        <end position="278"/>
    </location>
</feature>
<feature type="compositionally biased region" description="Acidic residues" evidence="5">
    <location>
        <begin position="102"/>
        <end position="114"/>
    </location>
</feature>
<dbReference type="Proteomes" id="UP000887013">
    <property type="component" value="Unassembled WGS sequence"/>
</dbReference>
<dbReference type="PROSITE" id="PS50134">
    <property type="entry name" value="ZF_TAZ"/>
    <property type="match status" value="1"/>
</dbReference>
<feature type="region of interest" description="Disordered" evidence="5">
    <location>
        <begin position="94"/>
        <end position="185"/>
    </location>
</feature>
<evidence type="ECO:0000256" key="1">
    <source>
        <dbReference type="ARBA" id="ARBA00022723"/>
    </source>
</evidence>
<keyword evidence="3 4" id="KW-0862">Zinc</keyword>
<dbReference type="Pfam" id="PF02135">
    <property type="entry name" value="zf-TAZ"/>
    <property type="match status" value="1"/>
</dbReference>
<dbReference type="AlphaFoldDB" id="A0A8X6I4J5"/>